<sequence length="166" mass="18957">MNYICSCGSESPPKKIVIEYLLDSEAHIWSVRRAKIMTNRIKDTMRLIYRKTIDICNWKSTPKTIFVFLCVMVSIFFDMVFSSILLGILTTVFSSSFVVQDCKCTWTKISQQCSLHIRQTFADKLETYLSSQSADDLRLSYDKVRKIRGAGQTILAQVASMIANIS</sequence>
<name>A0ABQ7DYX6_BRACR</name>
<comment type="caution">
    <text evidence="2">The sequence shown here is derived from an EMBL/GenBank/DDBJ whole genome shotgun (WGS) entry which is preliminary data.</text>
</comment>
<accession>A0ABQ7DYX6</accession>
<keyword evidence="1" id="KW-0812">Transmembrane</keyword>
<reference evidence="2 3" key="1">
    <citation type="journal article" date="2020" name="BMC Genomics">
        <title>Intraspecific diversification of the crop wild relative Brassica cretica Lam. using demographic model selection.</title>
        <authorList>
            <person name="Kioukis A."/>
            <person name="Michalopoulou V.A."/>
            <person name="Briers L."/>
            <person name="Pirintsos S."/>
            <person name="Studholme D.J."/>
            <person name="Pavlidis P."/>
            <person name="Sarris P.F."/>
        </authorList>
    </citation>
    <scope>NUCLEOTIDE SEQUENCE [LARGE SCALE GENOMIC DNA]</scope>
    <source>
        <strain evidence="3">cv. PFS-1207/04</strain>
    </source>
</reference>
<dbReference type="PANTHER" id="PTHR31425:SF50">
    <property type="entry name" value="FT-INTERACTING PROTEIN 3-RELATED"/>
    <property type="match status" value="1"/>
</dbReference>
<dbReference type="PANTHER" id="PTHR31425">
    <property type="entry name" value="PHOSPHORIBOSYLANTHRANILATE TRANSFERASE ISOFORM 1"/>
    <property type="match status" value="1"/>
</dbReference>
<dbReference type="InterPro" id="IPR047259">
    <property type="entry name" value="QUIRKY-like"/>
</dbReference>
<evidence type="ECO:0008006" key="4">
    <source>
        <dbReference type="Google" id="ProtNLM"/>
    </source>
</evidence>
<dbReference type="Proteomes" id="UP000266723">
    <property type="component" value="Unassembled WGS sequence"/>
</dbReference>
<evidence type="ECO:0000313" key="3">
    <source>
        <dbReference type="Proteomes" id="UP000266723"/>
    </source>
</evidence>
<keyword evidence="3" id="KW-1185">Reference proteome</keyword>
<dbReference type="EMBL" id="QGKV02000649">
    <property type="protein sequence ID" value="KAF3582360.1"/>
    <property type="molecule type" value="Genomic_DNA"/>
</dbReference>
<evidence type="ECO:0000256" key="1">
    <source>
        <dbReference type="SAM" id="Phobius"/>
    </source>
</evidence>
<proteinExistence type="predicted"/>
<protein>
    <recommendedName>
        <fullName evidence="4">ABC transmembrane type-1 domain-containing protein</fullName>
    </recommendedName>
</protein>
<gene>
    <name evidence="2" type="ORF">DY000_02035253</name>
</gene>
<feature type="transmembrane region" description="Helical" evidence="1">
    <location>
        <begin position="65"/>
        <end position="93"/>
    </location>
</feature>
<organism evidence="2 3">
    <name type="scientific">Brassica cretica</name>
    <name type="common">Mustard</name>
    <dbReference type="NCBI Taxonomy" id="69181"/>
    <lineage>
        <taxon>Eukaryota</taxon>
        <taxon>Viridiplantae</taxon>
        <taxon>Streptophyta</taxon>
        <taxon>Embryophyta</taxon>
        <taxon>Tracheophyta</taxon>
        <taxon>Spermatophyta</taxon>
        <taxon>Magnoliopsida</taxon>
        <taxon>eudicotyledons</taxon>
        <taxon>Gunneridae</taxon>
        <taxon>Pentapetalae</taxon>
        <taxon>rosids</taxon>
        <taxon>malvids</taxon>
        <taxon>Brassicales</taxon>
        <taxon>Brassicaceae</taxon>
        <taxon>Brassiceae</taxon>
        <taxon>Brassica</taxon>
    </lineage>
</organism>
<keyword evidence="1" id="KW-0472">Membrane</keyword>
<evidence type="ECO:0000313" key="2">
    <source>
        <dbReference type="EMBL" id="KAF3582360.1"/>
    </source>
</evidence>
<keyword evidence="1" id="KW-1133">Transmembrane helix</keyword>